<sequence length="252" mass="28485">MILLTEQRHKIILDELEKKGIVKINDLVKLLNTSESTIRRDLVYLDSINAVRRIHGGAEIPKGKFIEPSYLEKEIRNVEEKRKIAKFAASLINEGDCVYLDAGTSTFEMIQYINKKEIIIVTNGLKHINAIIENNINGYILGGKVKNRTRAVIGSDALRSLEKFRFDKCFLGMNGVHLEYGFTTPDSEEAILKKTAIKHSRCSYILADGSKFGEVSFVKVADLKEASIITDSEVEDCEMYLEKTKIKVVKNL</sequence>
<dbReference type="InterPro" id="IPR036390">
    <property type="entry name" value="WH_DNA-bd_sf"/>
</dbReference>
<keyword evidence="6" id="KW-1185">Reference proteome</keyword>
<dbReference type="EMBL" id="JAGGLM010000020">
    <property type="protein sequence ID" value="MBP2033736.1"/>
    <property type="molecule type" value="Genomic_DNA"/>
</dbReference>
<reference evidence="5 6" key="1">
    <citation type="submission" date="2021-03" db="EMBL/GenBank/DDBJ databases">
        <title>Genomic Encyclopedia of Type Strains, Phase IV (KMG-IV): sequencing the most valuable type-strain genomes for metagenomic binning, comparative biology and taxonomic classification.</title>
        <authorList>
            <person name="Goeker M."/>
        </authorList>
    </citation>
    <scope>NUCLEOTIDE SEQUENCE [LARGE SCALE GENOMIC DNA]</scope>
    <source>
        <strain evidence="5 6">DSM 28783</strain>
    </source>
</reference>
<dbReference type="Pfam" id="PF00455">
    <property type="entry name" value="DeoRC"/>
    <property type="match status" value="1"/>
</dbReference>
<dbReference type="PANTHER" id="PTHR30363:SF56">
    <property type="entry name" value="TRANSCRIPTIONAL REGULATOR, DEOR FAMILY"/>
    <property type="match status" value="1"/>
</dbReference>
<dbReference type="SMART" id="SM01134">
    <property type="entry name" value="DeoRC"/>
    <property type="match status" value="1"/>
</dbReference>
<proteinExistence type="predicted"/>
<evidence type="ECO:0000256" key="1">
    <source>
        <dbReference type="ARBA" id="ARBA00023015"/>
    </source>
</evidence>
<keyword evidence="3" id="KW-0804">Transcription</keyword>
<protein>
    <submittedName>
        <fullName evidence="5">DeoR family fructose operon transcriptional repressor</fullName>
    </submittedName>
</protein>
<dbReference type="Pfam" id="PF08220">
    <property type="entry name" value="HTH_DeoR"/>
    <property type="match status" value="1"/>
</dbReference>
<dbReference type="PROSITE" id="PS00894">
    <property type="entry name" value="HTH_DEOR_1"/>
    <property type="match status" value="1"/>
</dbReference>
<dbReference type="SUPFAM" id="SSF100950">
    <property type="entry name" value="NagB/RpiA/CoA transferase-like"/>
    <property type="match status" value="1"/>
</dbReference>
<accession>A0ABS4KUL5</accession>
<dbReference type="PROSITE" id="PS51000">
    <property type="entry name" value="HTH_DEOR_2"/>
    <property type="match status" value="1"/>
</dbReference>
<keyword evidence="2" id="KW-0238">DNA-binding</keyword>
<dbReference type="SUPFAM" id="SSF46785">
    <property type="entry name" value="Winged helix' DNA-binding domain"/>
    <property type="match status" value="1"/>
</dbReference>
<feature type="domain" description="HTH deoR-type" evidence="4">
    <location>
        <begin position="5"/>
        <end position="60"/>
    </location>
</feature>
<evidence type="ECO:0000259" key="4">
    <source>
        <dbReference type="PROSITE" id="PS51000"/>
    </source>
</evidence>
<evidence type="ECO:0000256" key="3">
    <source>
        <dbReference type="ARBA" id="ARBA00023163"/>
    </source>
</evidence>
<dbReference type="SMART" id="SM00420">
    <property type="entry name" value="HTH_DEOR"/>
    <property type="match status" value="1"/>
</dbReference>
<evidence type="ECO:0000256" key="2">
    <source>
        <dbReference type="ARBA" id="ARBA00023125"/>
    </source>
</evidence>
<gene>
    <name evidence="5" type="ORF">J2Z42_002443</name>
</gene>
<comment type="caution">
    <text evidence="5">The sequence shown here is derived from an EMBL/GenBank/DDBJ whole genome shotgun (WGS) entry which is preliminary data.</text>
</comment>
<evidence type="ECO:0000313" key="5">
    <source>
        <dbReference type="EMBL" id="MBP2033736.1"/>
    </source>
</evidence>
<dbReference type="PRINTS" id="PR00037">
    <property type="entry name" value="HTHLACR"/>
</dbReference>
<evidence type="ECO:0000313" key="6">
    <source>
        <dbReference type="Proteomes" id="UP001519307"/>
    </source>
</evidence>
<dbReference type="PANTHER" id="PTHR30363">
    <property type="entry name" value="HTH-TYPE TRANSCRIPTIONAL REGULATOR SRLR-RELATED"/>
    <property type="match status" value="1"/>
</dbReference>
<organism evidence="5 6">
    <name type="scientific">Clostridium algifaecis</name>
    <dbReference type="NCBI Taxonomy" id="1472040"/>
    <lineage>
        <taxon>Bacteria</taxon>
        <taxon>Bacillati</taxon>
        <taxon>Bacillota</taxon>
        <taxon>Clostridia</taxon>
        <taxon>Eubacteriales</taxon>
        <taxon>Clostridiaceae</taxon>
        <taxon>Clostridium</taxon>
    </lineage>
</organism>
<dbReference type="InterPro" id="IPR018356">
    <property type="entry name" value="Tscrpt_reg_HTH_DeoR_CS"/>
</dbReference>
<keyword evidence="1" id="KW-0805">Transcription regulation</keyword>
<dbReference type="InterPro" id="IPR001034">
    <property type="entry name" value="DeoR_HTH"/>
</dbReference>
<dbReference type="Gene3D" id="3.40.50.1360">
    <property type="match status" value="1"/>
</dbReference>
<dbReference type="Proteomes" id="UP001519307">
    <property type="component" value="Unassembled WGS sequence"/>
</dbReference>
<dbReference type="InterPro" id="IPR050313">
    <property type="entry name" value="Carb_Metab_HTH_regulators"/>
</dbReference>
<name>A0ABS4KUL5_9CLOT</name>
<dbReference type="InterPro" id="IPR014036">
    <property type="entry name" value="DeoR-like_C"/>
</dbReference>
<dbReference type="InterPro" id="IPR037171">
    <property type="entry name" value="NagB/RpiA_transferase-like"/>
</dbReference>